<comment type="caution">
    <text evidence="1">The sequence shown here is derived from an EMBL/GenBank/DDBJ whole genome shotgun (WGS) entry which is preliminary data.</text>
</comment>
<dbReference type="SUPFAM" id="SSF75169">
    <property type="entry name" value="DsrEFH-like"/>
    <property type="match status" value="1"/>
</dbReference>
<gene>
    <name evidence="1" type="ORF">A2875_04550</name>
</gene>
<organism evidence="1 2">
    <name type="scientific">Candidatus Gottesmanbacteria bacterium RIFCSPHIGHO2_01_FULL_46_14</name>
    <dbReference type="NCBI Taxonomy" id="1798380"/>
    <lineage>
        <taxon>Bacteria</taxon>
        <taxon>Candidatus Gottesmaniibacteriota</taxon>
    </lineage>
</organism>
<name>A0A1F5ZJL4_9BACT</name>
<dbReference type="Pfam" id="PF02635">
    <property type="entry name" value="DsrE"/>
    <property type="match status" value="1"/>
</dbReference>
<dbReference type="AlphaFoldDB" id="A0A1F5ZJL4"/>
<dbReference type="InterPro" id="IPR003787">
    <property type="entry name" value="Sulphur_relay_DsrE/F-like"/>
</dbReference>
<dbReference type="EMBL" id="MFJJ01000059">
    <property type="protein sequence ID" value="OGG12514.1"/>
    <property type="molecule type" value="Genomic_DNA"/>
</dbReference>
<protein>
    <submittedName>
        <fullName evidence="1">Uncharacterized protein</fullName>
    </submittedName>
</protein>
<evidence type="ECO:0000313" key="1">
    <source>
        <dbReference type="EMBL" id="OGG12514.1"/>
    </source>
</evidence>
<proteinExistence type="predicted"/>
<sequence>MKLGTILSTNNAETNWNAFRLANLALSKGDTVSIFLVSEGVEYQLASSPKFNIKEQVERFLSSDKAQIIACGTCLTIRKQGSTKECPEGSIEDLYRLVAESDKVLTF</sequence>
<reference evidence="1 2" key="1">
    <citation type="journal article" date="2016" name="Nat. Commun.">
        <title>Thousands of microbial genomes shed light on interconnected biogeochemical processes in an aquifer system.</title>
        <authorList>
            <person name="Anantharaman K."/>
            <person name="Brown C.T."/>
            <person name="Hug L.A."/>
            <person name="Sharon I."/>
            <person name="Castelle C.J."/>
            <person name="Probst A.J."/>
            <person name="Thomas B.C."/>
            <person name="Singh A."/>
            <person name="Wilkins M.J."/>
            <person name="Karaoz U."/>
            <person name="Brodie E.L."/>
            <person name="Williams K.H."/>
            <person name="Hubbard S.S."/>
            <person name="Banfield J.F."/>
        </authorList>
    </citation>
    <scope>NUCLEOTIDE SEQUENCE [LARGE SCALE GENOMIC DNA]</scope>
</reference>
<dbReference type="Proteomes" id="UP000177416">
    <property type="component" value="Unassembled WGS sequence"/>
</dbReference>
<accession>A0A1F5ZJL4</accession>
<dbReference type="Gene3D" id="3.40.1260.10">
    <property type="entry name" value="DsrEFH-like"/>
    <property type="match status" value="1"/>
</dbReference>
<evidence type="ECO:0000313" key="2">
    <source>
        <dbReference type="Proteomes" id="UP000177416"/>
    </source>
</evidence>
<dbReference type="InterPro" id="IPR027396">
    <property type="entry name" value="DsrEFH-like"/>
</dbReference>